<keyword evidence="2" id="KW-0479">Metal-binding</keyword>
<evidence type="ECO:0000313" key="6">
    <source>
        <dbReference type="EMBL" id="BBD76308.1"/>
    </source>
</evidence>
<keyword evidence="5" id="KW-0119">Carbohydrate metabolism</keyword>
<dbReference type="PANTHER" id="PTHR31609">
    <property type="entry name" value="YDJC DEACETYLASE FAMILY MEMBER"/>
    <property type="match status" value="1"/>
</dbReference>
<dbReference type="CDD" id="cd10807">
    <property type="entry name" value="YdjC_like_3"/>
    <property type="match status" value="1"/>
</dbReference>
<evidence type="ECO:0000256" key="4">
    <source>
        <dbReference type="ARBA" id="ARBA00022842"/>
    </source>
</evidence>
<dbReference type="Gene3D" id="3.20.20.370">
    <property type="entry name" value="Glycoside hydrolase/deacetylase"/>
    <property type="match status" value="1"/>
</dbReference>
<name>A0A2Z6DVC0_HYDTE</name>
<dbReference type="GO" id="GO:0005975">
    <property type="term" value="P:carbohydrate metabolic process"/>
    <property type="evidence" value="ECO:0007669"/>
    <property type="project" value="InterPro"/>
</dbReference>
<dbReference type="InterPro" id="IPR011330">
    <property type="entry name" value="Glyco_hydro/deAcase_b/a-brl"/>
</dbReference>
<evidence type="ECO:0000256" key="1">
    <source>
        <dbReference type="ARBA" id="ARBA00001946"/>
    </source>
</evidence>
<dbReference type="SUPFAM" id="SSF88713">
    <property type="entry name" value="Glycoside hydrolase/deacetylase"/>
    <property type="match status" value="1"/>
</dbReference>
<dbReference type="KEGG" id="htl:HPTL_0038"/>
<evidence type="ECO:0000256" key="5">
    <source>
        <dbReference type="ARBA" id="ARBA00023277"/>
    </source>
</evidence>
<dbReference type="Proteomes" id="UP000262004">
    <property type="component" value="Chromosome"/>
</dbReference>
<dbReference type="InterPro" id="IPR006879">
    <property type="entry name" value="YdjC-like"/>
</dbReference>
<keyword evidence="3" id="KW-0378">Hydrolase</keyword>
<dbReference type="EMBL" id="AP018558">
    <property type="protein sequence ID" value="BBD76308.1"/>
    <property type="molecule type" value="Genomic_DNA"/>
</dbReference>
<dbReference type="AlphaFoldDB" id="A0A2Z6DVC0"/>
<reference evidence="6 7" key="1">
    <citation type="submission" date="2018-04" db="EMBL/GenBank/DDBJ databases">
        <title>Complete genome sequence of Hydrogenophilus thermoluteolus TH-1.</title>
        <authorList>
            <person name="Arai H."/>
        </authorList>
    </citation>
    <scope>NUCLEOTIDE SEQUENCE [LARGE SCALE GENOMIC DNA]</scope>
    <source>
        <strain evidence="6 7">TH-1</strain>
    </source>
</reference>
<sequence>MTQKKEKVRNGETRASGRPIVLCADDFGLAPGVNDAIIELIAQGTITATSVMPGQPFWPTGALVLRTVAAGRAAVGWHVTLTEQQPAFTHGRLVRFGRLPPLKALLARAWTRTLPLAAVRDELTAQLDAFEDRWGAPPAFVDGHQHVHLLPGVREVLLELLLERYSPTTFWARDTVEPIAAIRARGVGVGKAAFLSRLGRRWRTLLDHHGIARNDGFAGAHDFAAEPPFRVKFQAFLRHAGPRPLLFLHPGIPDAALAQVEQLVAARAWEYAYLKSDAVWSDLAAAGLRPAAQW</sequence>
<dbReference type="GO" id="GO:0016787">
    <property type="term" value="F:hydrolase activity"/>
    <property type="evidence" value="ECO:0007669"/>
    <property type="project" value="UniProtKB-KW"/>
</dbReference>
<protein>
    <submittedName>
        <fullName evidence="6">Cellobiose phosphorylase</fullName>
    </submittedName>
</protein>
<dbReference type="GO" id="GO:0046872">
    <property type="term" value="F:metal ion binding"/>
    <property type="evidence" value="ECO:0007669"/>
    <property type="project" value="UniProtKB-KW"/>
</dbReference>
<dbReference type="RefSeq" id="WP_197713705.1">
    <property type="nucleotide sequence ID" value="NZ_AP018558.1"/>
</dbReference>
<organism evidence="6 7">
    <name type="scientific">Hydrogenophilus thermoluteolus</name>
    <name type="common">Pseudomonas hydrogenothermophila</name>
    <dbReference type="NCBI Taxonomy" id="297"/>
    <lineage>
        <taxon>Bacteria</taxon>
        <taxon>Pseudomonadati</taxon>
        <taxon>Pseudomonadota</taxon>
        <taxon>Hydrogenophilia</taxon>
        <taxon>Hydrogenophilales</taxon>
        <taxon>Hydrogenophilaceae</taxon>
        <taxon>Hydrogenophilus</taxon>
    </lineage>
</organism>
<dbReference type="GO" id="GO:0019213">
    <property type="term" value="F:deacetylase activity"/>
    <property type="evidence" value="ECO:0007669"/>
    <property type="project" value="TreeGrafter"/>
</dbReference>
<dbReference type="PANTHER" id="PTHR31609:SF1">
    <property type="entry name" value="CARBOHYDRATE DEACETYLASE"/>
    <property type="match status" value="1"/>
</dbReference>
<evidence type="ECO:0000256" key="2">
    <source>
        <dbReference type="ARBA" id="ARBA00022723"/>
    </source>
</evidence>
<proteinExistence type="predicted"/>
<keyword evidence="4" id="KW-0460">Magnesium</keyword>
<evidence type="ECO:0000313" key="7">
    <source>
        <dbReference type="Proteomes" id="UP000262004"/>
    </source>
</evidence>
<comment type="cofactor">
    <cofactor evidence="1">
        <name>Mg(2+)</name>
        <dbReference type="ChEBI" id="CHEBI:18420"/>
    </cofactor>
</comment>
<dbReference type="Pfam" id="PF04794">
    <property type="entry name" value="YdjC"/>
    <property type="match status" value="1"/>
</dbReference>
<accession>A0A2Z6DVC0</accession>
<keyword evidence="7" id="KW-1185">Reference proteome</keyword>
<gene>
    <name evidence="6" type="ORF">HPTL_0038</name>
</gene>
<evidence type="ECO:0000256" key="3">
    <source>
        <dbReference type="ARBA" id="ARBA00022801"/>
    </source>
</evidence>